<comment type="caution">
    <text evidence="1">The sequence shown here is derived from an EMBL/GenBank/DDBJ whole genome shotgun (WGS) entry which is preliminary data.</text>
</comment>
<dbReference type="AlphaFoldDB" id="A0A482W7T3"/>
<accession>A0A482W7T3</accession>
<gene>
    <name evidence="1" type="ORF">BDFB_014232</name>
</gene>
<proteinExistence type="predicted"/>
<dbReference type="OrthoDB" id="6731924at2759"/>
<dbReference type="EMBL" id="QDEB01019534">
    <property type="protein sequence ID" value="RZC41164.1"/>
    <property type="molecule type" value="Genomic_DNA"/>
</dbReference>
<evidence type="ECO:0000313" key="1">
    <source>
        <dbReference type="EMBL" id="RZC41164.1"/>
    </source>
</evidence>
<sequence>MSVFQGLTIVGEGHQEAEVWVAVLKHAIAIDSNDPYYDGYFYEDTVKIQNPVLNYTLNYLPPFTAVT</sequence>
<dbReference type="Proteomes" id="UP000292052">
    <property type="component" value="Unassembled WGS sequence"/>
</dbReference>
<reference evidence="1 2" key="1">
    <citation type="submission" date="2017-03" db="EMBL/GenBank/DDBJ databases">
        <title>Genome of the blue death feigning beetle - Asbolus verrucosus.</title>
        <authorList>
            <person name="Rider S.D."/>
        </authorList>
    </citation>
    <scope>NUCLEOTIDE SEQUENCE [LARGE SCALE GENOMIC DNA]</scope>
    <source>
        <strain evidence="1">Butters</strain>
        <tissue evidence="1">Head and leg muscle</tissue>
    </source>
</reference>
<protein>
    <submittedName>
        <fullName evidence="1">Uncharacterized protein</fullName>
    </submittedName>
</protein>
<name>A0A482W7T3_ASBVE</name>
<evidence type="ECO:0000313" key="2">
    <source>
        <dbReference type="Proteomes" id="UP000292052"/>
    </source>
</evidence>
<organism evidence="1 2">
    <name type="scientific">Asbolus verrucosus</name>
    <name type="common">Desert ironclad beetle</name>
    <dbReference type="NCBI Taxonomy" id="1661398"/>
    <lineage>
        <taxon>Eukaryota</taxon>
        <taxon>Metazoa</taxon>
        <taxon>Ecdysozoa</taxon>
        <taxon>Arthropoda</taxon>
        <taxon>Hexapoda</taxon>
        <taxon>Insecta</taxon>
        <taxon>Pterygota</taxon>
        <taxon>Neoptera</taxon>
        <taxon>Endopterygota</taxon>
        <taxon>Coleoptera</taxon>
        <taxon>Polyphaga</taxon>
        <taxon>Cucujiformia</taxon>
        <taxon>Tenebrionidae</taxon>
        <taxon>Pimeliinae</taxon>
        <taxon>Asbolus</taxon>
    </lineage>
</organism>
<keyword evidence="2" id="KW-1185">Reference proteome</keyword>